<dbReference type="AlphaFoldDB" id="A0A974D5E2"/>
<evidence type="ECO:0000313" key="2">
    <source>
        <dbReference type="Proteomes" id="UP000694892"/>
    </source>
</evidence>
<name>A0A974D5E2_XENLA</name>
<evidence type="ECO:0000313" key="1">
    <source>
        <dbReference type="EMBL" id="OCT85959.1"/>
    </source>
</evidence>
<reference evidence="2" key="1">
    <citation type="journal article" date="2016" name="Nature">
        <title>Genome evolution in the allotetraploid frog Xenopus laevis.</title>
        <authorList>
            <person name="Session A.M."/>
            <person name="Uno Y."/>
            <person name="Kwon T."/>
            <person name="Chapman J.A."/>
            <person name="Toyoda A."/>
            <person name="Takahashi S."/>
            <person name="Fukui A."/>
            <person name="Hikosaka A."/>
            <person name="Suzuki A."/>
            <person name="Kondo M."/>
            <person name="van Heeringen S.J."/>
            <person name="Quigley I."/>
            <person name="Heinz S."/>
            <person name="Ogino H."/>
            <person name="Ochi H."/>
            <person name="Hellsten U."/>
            <person name="Lyons J.B."/>
            <person name="Simakov O."/>
            <person name="Putnam N."/>
            <person name="Stites J."/>
            <person name="Kuroki Y."/>
            <person name="Tanaka T."/>
            <person name="Michiue T."/>
            <person name="Watanabe M."/>
            <person name="Bogdanovic O."/>
            <person name="Lister R."/>
            <person name="Georgiou G."/>
            <person name="Paranjpe S.S."/>
            <person name="van Kruijsbergen I."/>
            <person name="Shu S."/>
            <person name="Carlson J."/>
            <person name="Kinoshita T."/>
            <person name="Ohta Y."/>
            <person name="Mawaribuchi S."/>
            <person name="Jenkins J."/>
            <person name="Grimwood J."/>
            <person name="Schmutz J."/>
            <person name="Mitros T."/>
            <person name="Mozaffari S.V."/>
            <person name="Suzuki Y."/>
            <person name="Haramoto Y."/>
            <person name="Yamamoto T.S."/>
            <person name="Takagi C."/>
            <person name="Heald R."/>
            <person name="Miller K."/>
            <person name="Haudenschild C."/>
            <person name="Kitzman J."/>
            <person name="Nakayama T."/>
            <person name="Izutsu Y."/>
            <person name="Robert J."/>
            <person name="Fortriede J."/>
            <person name="Burns K."/>
            <person name="Lotay V."/>
            <person name="Karimi K."/>
            <person name="Yasuoka Y."/>
            <person name="Dichmann D.S."/>
            <person name="Flajnik M.F."/>
            <person name="Houston D.W."/>
            <person name="Shendure J."/>
            <person name="DuPasquier L."/>
            <person name="Vize P.D."/>
            <person name="Zorn A.M."/>
            <person name="Ito M."/>
            <person name="Marcotte E.M."/>
            <person name="Wallingford J.B."/>
            <person name="Ito Y."/>
            <person name="Asashima M."/>
            <person name="Ueno N."/>
            <person name="Matsuda Y."/>
            <person name="Veenstra G.J."/>
            <person name="Fujiyama A."/>
            <person name="Harland R.M."/>
            <person name="Taira M."/>
            <person name="Rokhsar D.S."/>
        </authorList>
    </citation>
    <scope>NUCLEOTIDE SEQUENCE [LARGE SCALE GENOMIC DNA]</scope>
    <source>
        <strain evidence="2">J</strain>
    </source>
</reference>
<protein>
    <submittedName>
        <fullName evidence="1">Uncharacterized protein</fullName>
    </submittedName>
</protein>
<proteinExistence type="predicted"/>
<dbReference type="EMBL" id="CM004472">
    <property type="protein sequence ID" value="OCT85959.1"/>
    <property type="molecule type" value="Genomic_DNA"/>
</dbReference>
<accession>A0A974D5E2</accession>
<gene>
    <name evidence="1" type="ORF">XELAEV_18024129mg</name>
</gene>
<organism evidence="1 2">
    <name type="scientific">Xenopus laevis</name>
    <name type="common">African clawed frog</name>
    <dbReference type="NCBI Taxonomy" id="8355"/>
    <lineage>
        <taxon>Eukaryota</taxon>
        <taxon>Metazoa</taxon>
        <taxon>Chordata</taxon>
        <taxon>Craniata</taxon>
        <taxon>Vertebrata</taxon>
        <taxon>Euteleostomi</taxon>
        <taxon>Amphibia</taxon>
        <taxon>Batrachia</taxon>
        <taxon>Anura</taxon>
        <taxon>Pipoidea</taxon>
        <taxon>Pipidae</taxon>
        <taxon>Xenopodinae</taxon>
        <taxon>Xenopus</taxon>
        <taxon>Xenopus</taxon>
    </lineage>
</organism>
<sequence length="66" mass="7550">MMDEMESELDIPKYIGSFYIGKFRAVIGNSQHPLPSLLIANLRPSNVLPKAQHGLYPFKNHKKCHK</sequence>
<dbReference type="Proteomes" id="UP000694892">
    <property type="component" value="Chromosome 4L"/>
</dbReference>